<reference evidence="2" key="1">
    <citation type="journal article" date="2022" name="Plant J.">
        <title>Strategies of tolerance reflected in two North American maple genomes.</title>
        <authorList>
            <person name="McEvoy S.L."/>
            <person name="Sezen U.U."/>
            <person name="Trouern-Trend A."/>
            <person name="McMahon S.M."/>
            <person name="Schaberg P.G."/>
            <person name="Yang J."/>
            <person name="Wegrzyn J.L."/>
            <person name="Swenson N.G."/>
        </authorList>
    </citation>
    <scope>NUCLEOTIDE SEQUENCE</scope>
    <source>
        <strain evidence="2">91603</strain>
    </source>
</reference>
<dbReference type="InterPro" id="IPR000477">
    <property type="entry name" value="RT_dom"/>
</dbReference>
<feature type="domain" description="Reverse transcriptase" evidence="1">
    <location>
        <begin position="137"/>
        <end position="246"/>
    </location>
</feature>
<sequence length="325" mass="37627">MIANREKLECGGRCRSLTSTIQGHTVTADYFVLLVVACQVVLGVQWLEKLGPIEIDYRQLIMTFKEGGKSLTFKGLRHVKREVLANNEFSSLQGTCYCFQIVQSTLTMDLGTYPTKIADLLNQFQHLFETPSSLTPRSGYHHISVNESDISKTALWTHSGHYEFIVMPFSLINTLATFQSLMNDLFRPHRRRFILVFFDDILVYSKTWEDHLSHLHLVLNILSTKKLFAKESKSRFGMLQNKHFKFKLPSKKVRQEEEMLKLANKEVEITKEYHLKHKKMLILHKVEAADMEETEDMAETEVMSEAVVTHHKFSVLIVENLVTFK</sequence>
<dbReference type="PANTHER" id="PTHR24559:SF444">
    <property type="entry name" value="REVERSE TRANSCRIPTASE DOMAIN-CONTAINING PROTEIN"/>
    <property type="match status" value="1"/>
</dbReference>
<evidence type="ECO:0000259" key="1">
    <source>
        <dbReference type="Pfam" id="PF00078"/>
    </source>
</evidence>
<organism evidence="2 3">
    <name type="scientific">Acer negundo</name>
    <name type="common">Box elder</name>
    <dbReference type="NCBI Taxonomy" id="4023"/>
    <lineage>
        <taxon>Eukaryota</taxon>
        <taxon>Viridiplantae</taxon>
        <taxon>Streptophyta</taxon>
        <taxon>Embryophyta</taxon>
        <taxon>Tracheophyta</taxon>
        <taxon>Spermatophyta</taxon>
        <taxon>Magnoliopsida</taxon>
        <taxon>eudicotyledons</taxon>
        <taxon>Gunneridae</taxon>
        <taxon>Pentapetalae</taxon>
        <taxon>rosids</taxon>
        <taxon>malvids</taxon>
        <taxon>Sapindales</taxon>
        <taxon>Sapindaceae</taxon>
        <taxon>Hippocastanoideae</taxon>
        <taxon>Acereae</taxon>
        <taxon>Acer</taxon>
    </lineage>
</organism>
<name>A0AAD5J8L7_ACENE</name>
<evidence type="ECO:0000313" key="2">
    <source>
        <dbReference type="EMBL" id="KAI9187372.1"/>
    </source>
</evidence>
<keyword evidence="3" id="KW-1185">Reference proteome</keyword>
<reference evidence="2" key="2">
    <citation type="submission" date="2023-02" db="EMBL/GenBank/DDBJ databases">
        <authorList>
            <person name="Swenson N.G."/>
            <person name="Wegrzyn J.L."/>
            <person name="Mcevoy S.L."/>
        </authorList>
    </citation>
    <scope>NUCLEOTIDE SEQUENCE</scope>
    <source>
        <strain evidence="2">91603</strain>
        <tissue evidence="2">Leaf</tissue>
    </source>
</reference>
<dbReference type="Gene3D" id="3.30.70.270">
    <property type="match status" value="1"/>
</dbReference>
<dbReference type="Gene3D" id="3.10.10.10">
    <property type="entry name" value="HIV Type 1 Reverse Transcriptase, subunit A, domain 1"/>
    <property type="match status" value="1"/>
</dbReference>
<dbReference type="InterPro" id="IPR053134">
    <property type="entry name" value="RNA-dir_DNA_polymerase"/>
</dbReference>
<evidence type="ECO:0000313" key="3">
    <source>
        <dbReference type="Proteomes" id="UP001064489"/>
    </source>
</evidence>
<dbReference type="InterPro" id="IPR043502">
    <property type="entry name" value="DNA/RNA_pol_sf"/>
</dbReference>
<dbReference type="SUPFAM" id="SSF56672">
    <property type="entry name" value="DNA/RNA polymerases"/>
    <property type="match status" value="1"/>
</dbReference>
<dbReference type="PANTHER" id="PTHR24559">
    <property type="entry name" value="TRANSPOSON TY3-I GAG-POL POLYPROTEIN"/>
    <property type="match status" value="1"/>
</dbReference>
<dbReference type="CDD" id="cd01647">
    <property type="entry name" value="RT_LTR"/>
    <property type="match status" value="1"/>
</dbReference>
<dbReference type="Pfam" id="PF00078">
    <property type="entry name" value="RVT_1"/>
    <property type="match status" value="1"/>
</dbReference>
<comment type="caution">
    <text evidence="2">The sequence shown here is derived from an EMBL/GenBank/DDBJ whole genome shotgun (WGS) entry which is preliminary data.</text>
</comment>
<dbReference type="AlphaFoldDB" id="A0AAD5J8L7"/>
<dbReference type="Proteomes" id="UP001064489">
    <property type="component" value="Chromosome 3"/>
</dbReference>
<gene>
    <name evidence="2" type="ORF">LWI28_027346</name>
</gene>
<dbReference type="InterPro" id="IPR043128">
    <property type="entry name" value="Rev_trsase/Diguanyl_cyclase"/>
</dbReference>
<protein>
    <recommendedName>
        <fullName evidence="1">Reverse transcriptase domain-containing protein</fullName>
    </recommendedName>
</protein>
<dbReference type="EMBL" id="JAJSOW010000100">
    <property type="protein sequence ID" value="KAI9187372.1"/>
    <property type="molecule type" value="Genomic_DNA"/>
</dbReference>
<proteinExistence type="predicted"/>
<dbReference type="CDD" id="cd00303">
    <property type="entry name" value="retropepsin_like"/>
    <property type="match status" value="1"/>
</dbReference>
<accession>A0AAD5J8L7</accession>